<dbReference type="InterPro" id="IPR015867">
    <property type="entry name" value="N-reg_PII/ATP_PRibTrfase_C"/>
</dbReference>
<dbReference type="SUPFAM" id="SSF54913">
    <property type="entry name" value="GlnB-like"/>
    <property type="match status" value="1"/>
</dbReference>
<evidence type="ECO:0000313" key="3">
    <source>
        <dbReference type="Proteomes" id="UP000182373"/>
    </source>
</evidence>
<dbReference type="Gene3D" id="3.30.70.120">
    <property type="match status" value="1"/>
</dbReference>
<dbReference type="PANTHER" id="PTHR23419:SF8">
    <property type="entry name" value="FI09726P"/>
    <property type="match status" value="1"/>
</dbReference>
<reference evidence="3" key="1">
    <citation type="submission" date="2016-11" db="EMBL/GenBank/DDBJ databases">
        <title>Comparative genomic and phenotypic analysis of Granulibacter bethesdensis clinical isolates from patients with chronic granulomatous disease.</title>
        <authorList>
            <person name="Zarember K.A."/>
            <person name="Porcella S.F."/>
            <person name="Chu J."/>
            <person name="Ding L."/>
            <person name="Dahlstrom E."/>
            <person name="Barbian K."/>
            <person name="Martens C."/>
            <person name="Sykora L."/>
            <person name="Kramer S."/>
            <person name="Pettinato A.M."/>
            <person name="Hong H."/>
            <person name="Wald G."/>
            <person name="Berg L.J."/>
            <person name="Rogge L.S."/>
            <person name="Greenberg D.E."/>
            <person name="Falcone E.L."/>
            <person name="Neves J.F."/>
            <person name="Simoes M.J."/>
            <person name="Casal M."/>
            <person name="Rodriguez-Lopez F.C."/>
            <person name="Zelazny A."/>
            <person name="Gallin J.I."/>
            <person name="Holland S.M."/>
        </authorList>
    </citation>
    <scope>NUCLEOTIDE SEQUENCE [LARGE SCALE GENOMIC DNA]</scope>
    <source>
        <strain evidence="3">NIH9.1</strain>
    </source>
</reference>
<dbReference type="AlphaFoldDB" id="A0AAC9K9W7"/>
<evidence type="ECO:0000256" key="1">
    <source>
        <dbReference type="ARBA" id="ARBA00010169"/>
    </source>
</evidence>
<accession>A0AAC9K9W7</accession>
<gene>
    <name evidence="2" type="ORF">GbCGDNIH9_1018</name>
</gene>
<evidence type="ECO:0000313" key="2">
    <source>
        <dbReference type="EMBL" id="APH54314.1"/>
    </source>
</evidence>
<sequence length="122" mass="13755">MEERRQRHHEGKAMTEEKPVVVYATCADEEEARRIGRALIEAGLAACINMRPHTAIYRWNDQIEEGAEFGLLIKTTASQQDATMALIRQMHSYELPGILCLHVAGGDPAYLQWIYDNAGGQR</sequence>
<dbReference type="PANTHER" id="PTHR23419">
    <property type="entry name" value="DIVALENT CATION TOLERANCE CUTA-RELATED"/>
    <property type="match status" value="1"/>
</dbReference>
<dbReference type="GO" id="GO:0010038">
    <property type="term" value="P:response to metal ion"/>
    <property type="evidence" value="ECO:0007669"/>
    <property type="project" value="InterPro"/>
</dbReference>
<dbReference type="GO" id="GO:0005507">
    <property type="term" value="F:copper ion binding"/>
    <property type="evidence" value="ECO:0007669"/>
    <property type="project" value="TreeGrafter"/>
</dbReference>
<dbReference type="EMBL" id="CP018191">
    <property type="protein sequence ID" value="APH54314.1"/>
    <property type="molecule type" value="Genomic_DNA"/>
</dbReference>
<name>A0AAC9K9W7_9PROT</name>
<comment type="similarity">
    <text evidence="1">Belongs to the CutA family.</text>
</comment>
<dbReference type="InterPro" id="IPR004323">
    <property type="entry name" value="Ion_tolerance_CutA"/>
</dbReference>
<proteinExistence type="inferred from homology"/>
<dbReference type="Pfam" id="PF03091">
    <property type="entry name" value="CutA1"/>
    <property type="match status" value="1"/>
</dbReference>
<organism evidence="2 3">
    <name type="scientific">Granulibacter bethesdensis</name>
    <dbReference type="NCBI Taxonomy" id="364410"/>
    <lineage>
        <taxon>Bacteria</taxon>
        <taxon>Pseudomonadati</taxon>
        <taxon>Pseudomonadota</taxon>
        <taxon>Alphaproteobacteria</taxon>
        <taxon>Acetobacterales</taxon>
        <taxon>Acetobacteraceae</taxon>
        <taxon>Granulibacter</taxon>
    </lineage>
</organism>
<protein>
    <submittedName>
        <fullName evidence="2">Periplasmic divalent cation tolerance protein CutA</fullName>
    </submittedName>
</protein>
<dbReference type="InterPro" id="IPR011322">
    <property type="entry name" value="N-reg_PII-like_a/b"/>
</dbReference>
<dbReference type="Proteomes" id="UP000182373">
    <property type="component" value="Chromosome"/>
</dbReference>